<feature type="compositionally biased region" description="Low complexity" evidence="1">
    <location>
        <begin position="390"/>
        <end position="402"/>
    </location>
</feature>
<keyword evidence="5" id="KW-1185">Reference proteome</keyword>
<gene>
    <name evidence="4" type="ORF">D9758_000977</name>
</gene>
<feature type="region of interest" description="Disordered" evidence="1">
    <location>
        <begin position="377"/>
        <end position="423"/>
    </location>
</feature>
<feature type="signal peptide" evidence="3">
    <location>
        <begin position="1"/>
        <end position="35"/>
    </location>
</feature>
<sequence>MRPRQFPISLTIFFAQNLLLLVFLSDVFVAARVHAVNRTIDDTTGDLVTGVRPIFLPVTEAWQTAESCAVEGVGEACVLRPDETLAFDGTWTAATHKSGEEDRSIILQFHGTAIYVYFILPTDGALPFVTESNFILDDSPAGYFYLKPSTVSNSEYLYHENALVFSKTGLTNNDHTLVISTAGLDHDVFINFDYAVYTTETEEADEGETIFTSSRNPALLSAKFKRQTATADTPQVDTSRSSDAGAIIGAVTGILVVLGAAGAGLVYYLRRQRKLRAARTRGRLSYAIRSDERYSWSNGYTDSTQSYLPKWSSRTPSTMKGNHNSIHSSEASKAMYSVDYPSVSQFNLDFDDEMTKKGVNYDDSSLVSPSTSSALISHASVDGNNPISMPAPATTSSSTTPAHGRSLSMSLTSKQEKRRSRRLLPALPGTKEPEEAMHNVEAEVREWQNGSIDRRASLKSIVRHIPNDSWGSVATLVDDDQVAKPDGKDELDKMDLLDHSTAYVKKHRISLSMHEKRVSSLVDSLGKRGSKNFSQFGHQYPPVTIPVNLTLTDTLVNQDFMLEDPFAKLPYQHQPGVAGKKGKDNRYTFQAFDGAVSVQMLMSNLLAPKKKSRGKSIGSVKSLNEIFRNSHDGNNDSRLSSRKSWGGKSLRTDKTMSPLEKEFRAHRKMFRDCPEYQAQPSRRAYKTKAQRRADRRMMSIEASIHRRILIDDCIVHPTRRPRLHRLTLNGSRHFEDALTPISPAWMSHILSRRSRLSIISDRTARHVSLNDPLQLVQLHSQFMSISSALQLIGWTLELLFRHRKIAYTGYLSGAIEVVKRVKASRTDVTIYVLKFLMKSLMHTSQQAVTAGSLQHEDGRVSQVFRQVRWYNTVIRNMI</sequence>
<evidence type="ECO:0000313" key="4">
    <source>
        <dbReference type="EMBL" id="KAF5373809.1"/>
    </source>
</evidence>
<accession>A0A8H5LYA0</accession>
<protein>
    <submittedName>
        <fullName evidence="4">Uncharacterized protein</fullName>
    </submittedName>
</protein>
<reference evidence="4 5" key="1">
    <citation type="journal article" date="2020" name="ISME J.">
        <title>Uncovering the hidden diversity of litter-decomposition mechanisms in mushroom-forming fungi.</title>
        <authorList>
            <person name="Floudas D."/>
            <person name="Bentzer J."/>
            <person name="Ahren D."/>
            <person name="Johansson T."/>
            <person name="Persson P."/>
            <person name="Tunlid A."/>
        </authorList>
    </citation>
    <scope>NUCLEOTIDE SEQUENCE [LARGE SCALE GENOMIC DNA]</scope>
    <source>
        <strain evidence="4 5">CBS 291.85</strain>
    </source>
</reference>
<feature type="region of interest" description="Disordered" evidence="1">
    <location>
        <begin position="627"/>
        <end position="653"/>
    </location>
</feature>
<evidence type="ECO:0000256" key="1">
    <source>
        <dbReference type="SAM" id="MobiDB-lite"/>
    </source>
</evidence>
<dbReference type="OrthoDB" id="2758521at2759"/>
<evidence type="ECO:0000256" key="2">
    <source>
        <dbReference type="SAM" id="Phobius"/>
    </source>
</evidence>
<feature type="chain" id="PRO_5034370342" evidence="3">
    <location>
        <begin position="36"/>
        <end position="878"/>
    </location>
</feature>
<name>A0A8H5LYA0_9AGAR</name>
<dbReference type="Gene3D" id="2.60.120.260">
    <property type="entry name" value="Galactose-binding domain-like"/>
    <property type="match status" value="1"/>
</dbReference>
<keyword evidence="2" id="KW-0812">Transmembrane</keyword>
<evidence type="ECO:0000313" key="5">
    <source>
        <dbReference type="Proteomes" id="UP000559256"/>
    </source>
</evidence>
<keyword evidence="2" id="KW-1133">Transmembrane helix</keyword>
<proteinExistence type="predicted"/>
<organism evidence="4 5">
    <name type="scientific">Tetrapyrgos nigripes</name>
    <dbReference type="NCBI Taxonomy" id="182062"/>
    <lineage>
        <taxon>Eukaryota</taxon>
        <taxon>Fungi</taxon>
        <taxon>Dikarya</taxon>
        <taxon>Basidiomycota</taxon>
        <taxon>Agaricomycotina</taxon>
        <taxon>Agaricomycetes</taxon>
        <taxon>Agaricomycetidae</taxon>
        <taxon>Agaricales</taxon>
        <taxon>Marasmiineae</taxon>
        <taxon>Marasmiaceae</taxon>
        <taxon>Tetrapyrgos</taxon>
    </lineage>
</organism>
<dbReference type="EMBL" id="JAACJM010000003">
    <property type="protein sequence ID" value="KAF5373809.1"/>
    <property type="molecule type" value="Genomic_DNA"/>
</dbReference>
<feature type="transmembrane region" description="Helical" evidence="2">
    <location>
        <begin position="244"/>
        <end position="269"/>
    </location>
</feature>
<keyword evidence="3" id="KW-0732">Signal</keyword>
<dbReference type="Proteomes" id="UP000559256">
    <property type="component" value="Unassembled WGS sequence"/>
</dbReference>
<keyword evidence="2" id="KW-0472">Membrane</keyword>
<evidence type="ECO:0000256" key="3">
    <source>
        <dbReference type="SAM" id="SignalP"/>
    </source>
</evidence>
<dbReference type="AlphaFoldDB" id="A0A8H5LYA0"/>
<comment type="caution">
    <text evidence="4">The sequence shown here is derived from an EMBL/GenBank/DDBJ whole genome shotgun (WGS) entry which is preliminary data.</text>
</comment>